<dbReference type="InterPro" id="IPR010982">
    <property type="entry name" value="Lambda_DNA-bd_dom_sf"/>
</dbReference>
<dbReference type="Gene3D" id="1.10.260.40">
    <property type="entry name" value="lambda repressor-like DNA-binding domains"/>
    <property type="match status" value="1"/>
</dbReference>
<keyword evidence="3" id="KW-1185">Reference proteome</keyword>
<dbReference type="CDD" id="cd00093">
    <property type="entry name" value="HTH_XRE"/>
    <property type="match status" value="1"/>
</dbReference>
<feature type="domain" description="HTH cro/C1-type" evidence="1">
    <location>
        <begin position="5"/>
        <end position="58"/>
    </location>
</feature>
<gene>
    <name evidence="2" type="ORF">F1C79_27830</name>
</gene>
<sequence>MNNRIKIIREEFGISQADLCRRLGWKQSRVANYEANIRTPNLVDSRGILAALVSLGAQCTLESLFPLKSGEDSLATLNDMLPVPSGDEQSCNCAVDAYSPGASA</sequence>
<dbReference type="InterPro" id="IPR001387">
    <property type="entry name" value="Cro/C1-type_HTH"/>
</dbReference>
<organism evidence="2 3">
    <name type="scientific">Pseudomonas denitrificans</name>
    <dbReference type="NCBI Taxonomy" id="43306"/>
    <lineage>
        <taxon>Bacteria</taxon>
        <taxon>Pseudomonadati</taxon>
        <taxon>Pseudomonadota</taxon>
        <taxon>Gammaproteobacteria</taxon>
        <taxon>Pseudomonadales</taxon>
        <taxon>Pseudomonadaceae</taxon>
        <taxon>Halopseudomonas</taxon>
    </lineage>
</organism>
<dbReference type="Proteomes" id="UP000326659">
    <property type="component" value="Chromosome"/>
</dbReference>
<name>A0A9X7R7V7_PSEDE</name>
<dbReference type="SUPFAM" id="SSF47413">
    <property type="entry name" value="lambda repressor-like DNA-binding domains"/>
    <property type="match status" value="1"/>
</dbReference>
<dbReference type="KEGG" id="pden:F1C79_27830"/>
<dbReference type="Pfam" id="PF01381">
    <property type="entry name" value="HTH_3"/>
    <property type="match status" value="1"/>
</dbReference>
<evidence type="ECO:0000313" key="3">
    <source>
        <dbReference type="Proteomes" id="UP000326659"/>
    </source>
</evidence>
<evidence type="ECO:0000313" key="2">
    <source>
        <dbReference type="EMBL" id="QEY75130.1"/>
    </source>
</evidence>
<evidence type="ECO:0000259" key="1">
    <source>
        <dbReference type="PROSITE" id="PS50943"/>
    </source>
</evidence>
<reference evidence="2 3" key="1">
    <citation type="submission" date="2019-09" db="EMBL/GenBank/DDBJ databases">
        <title>Prosopis cineraria nodule microbiome.</title>
        <authorList>
            <person name="Chaluvadi S.R."/>
            <person name="Ali R."/>
            <person name="Wang X."/>
        </authorList>
    </citation>
    <scope>NUCLEOTIDE SEQUENCE [LARGE SCALE GENOMIC DNA]</scope>
    <source>
        <strain evidence="2 3">BG1</strain>
    </source>
</reference>
<accession>A0A9X7R7V7</accession>
<dbReference type="SMART" id="SM00530">
    <property type="entry name" value="HTH_XRE"/>
    <property type="match status" value="1"/>
</dbReference>
<dbReference type="GO" id="GO:0003677">
    <property type="term" value="F:DNA binding"/>
    <property type="evidence" value="ECO:0007669"/>
    <property type="project" value="InterPro"/>
</dbReference>
<dbReference type="EMBL" id="CP043626">
    <property type="protein sequence ID" value="QEY75130.1"/>
    <property type="molecule type" value="Genomic_DNA"/>
</dbReference>
<proteinExistence type="predicted"/>
<protein>
    <submittedName>
        <fullName evidence="2">Helix-turn-helix transcriptional regulator</fullName>
    </submittedName>
</protein>
<dbReference type="RefSeq" id="WP_151189182.1">
    <property type="nucleotide sequence ID" value="NZ_CP043626.1"/>
</dbReference>
<dbReference type="PROSITE" id="PS50943">
    <property type="entry name" value="HTH_CROC1"/>
    <property type="match status" value="1"/>
</dbReference>
<dbReference type="OrthoDB" id="6877645at2"/>
<dbReference type="AlphaFoldDB" id="A0A9X7R7V7"/>